<evidence type="ECO:0000313" key="2">
    <source>
        <dbReference type="EMBL" id="OGZ69827.1"/>
    </source>
</evidence>
<dbReference type="InterPro" id="IPR025359">
    <property type="entry name" value="SduA_C"/>
</dbReference>
<dbReference type="Pfam" id="PF14082">
    <property type="entry name" value="SduA_C"/>
    <property type="match status" value="1"/>
</dbReference>
<feature type="domain" description="Shedu protein SduA C-terminal" evidence="1">
    <location>
        <begin position="158"/>
        <end position="327"/>
    </location>
</feature>
<organism evidence="2 3">
    <name type="scientific">Candidatus Staskawiczbacteria bacterium RIFCSPHIGHO2_02_FULL_42_22</name>
    <dbReference type="NCBI Taxonomy" id="1802207"/>
    <lineage>
        <taxon>Bacteria</taxon>
        <taxon>Candidatus Staskawicziibacteriota</taxon>
    </lineage>
</organism>
<gene>
    <name evidence="2" type="ORF">A3D44_01875</name>
</gene>
<dbReference type="Proteomes" id="UP000178820">
    <property type="component" value="Unassembled WGS sequence"/>
</dbReference>
<proteinExistence type="predicted"/>
<accession>A0A1G2I5C6</accession>
<evidence type="ECO:0000259" key="1">
    <source>
        <dbReference type="Pfam" id="PF14082"/>
    </source>
</evidence>
<comment type="caution">
    <text evidence="2">The sequence shown here is derived from an EMBL/GenBank/DDBJ whole genome shotgun (WGS) entry which is preliminary data.</text>
</comment>
<sequence length="339" mass="39702">MNSEKTIGFVKEKGVIQLRLTPSGKQEILAKILEVNNKIYVLSIQRYDSITGSPHKIHFSFIGREIKALRDFLDSIALLQFPDDKKARIEEADLLKIKSIFYKNPDIKLIEETLRSNVTSKDIVAIGYRKNQLEIFKKLLYEGYLSEYKKVIKMENSKDEKVWQYFFEKNEWIFGYGLDYRFQSILQKEFAASNSEADGSSTVFSDFLLGDKKFTTFVELKKPETLIWGIEKNRSNSWRFSNDLIDSISQILEQKASGQIKLELLQHDTDGREIKQRAYDSKVILIIGCWNQINGCEDKERRIKEKTFELFRRDSRNIEILTYDELYDRAKFIVGDTTD</sequence>
<evidence type="ECO:0000313" key="3">
    <source>
        <dbReference type="Proteomes" id="UP000178820"/>
    </source>
</evidence>
<reference evidence="2 3" key="1">
    <citation type="journal article" date="2016" name="Nat. Commun.">
        <title>Thousands of microbial genomes shed light on interconnected biogeochemical processes in an aquifer system.</title>
        <authorList>
            <person name="Anantharaman K."/>
            <person name="Brown C.T."/>
            <person name="Hug L.A."/>
            <person name="Sharon I."/>
            <person name="Castelle C.J."/>
            <person name="Probst A.J."/>
            <person name="Thomas B.C."/>
            <person name="Singh A."/>
            <person name="Wilkins M.J."/>
            <person name="Karaoz U."/>
            <person name="Brodie E.L."/>
            <person name="Williams K.H."/>
            <person name="Hubbard S.S."/>
            <person name="Banfield J.F."/>
        </authorList>
    </citation>
    <scope>NUCLEOTIDE SEQUENCE [LARGE SCALE GENOMIC DNA]</scope>
</reference>
<name>A0A1G2I5C6_9BACT</name>
<dbReference type="EMBL" id="MHOT01000002">
    <property type="protein sequence ID" value="OGZ69827.1"/>
    <property type="molecule type" value="Genomic_DNA"/>
</dbReference>
<protein>
    <recommendedName>
        <fullName evidence="1">Shedu protein SduA C-terminal domain-containing protein</fullName>
    </recommendedName>
</protein>
<dbReference type="AlphaFoldDB" id="A0A1G2I5C6"/>